<dbReference type="PANTHER" id="PTHR43557">
    <property type="entry name" value="APOPTOSIS-INDUCING FACTOR 1"/>
    <property type="match status" value="1"/>
</dbReference>
<evidence type="ECO:0000259" key="6">
    <source>
        <dbReference type="Pfam" id="PF14759"/>
    </source>
</evidence>
<organism evidence="7 8">
    <name type="scientific">Bradyrhizobium zhanjiangense</name>
    <dbReference type="NCBI Taxonomy" id="1325107"/>
    <lineage>
        <taxon>Bacteria</taxon>
        <taxon>Pseudomonadati</taxon>
        <taxon>Pseudomonadota</taxon>
        <taxon>Alphaproteobacteria</taxon>
        <taxon>Hyphomicrobiales</taxon>
        <taxon>Nitrobacteraceae</taxon>
        <taxon>Bradyrhizobium</taxon>
    </lineage>
</organism>
<dbReference type="Pfam" id="PF14759">
    <property type="entry name" value="Reductase_C"/>
    <property type="match status" value="1"/>
</dbReference>
<proteinExistence type="predicted"/>
<dbReference type="Pfam" id="PF07992">
    <property type="entry name" value="Pyr_redox_2"/>
    <property type="match status" value="1"/>
</dbReference>
<dbReference type="GO" id="GO:0016651">
    <property type="term" value="F:oxidoreductase activity, acting on NAD(P)H"/>
    <property type="evidence" value="ECO:0007669"/>
    <property type="project" value="TreeGrafter"/>
</dbReference>
<dbReference type="InterPro" id="IPR028202">
    <property type="entry name" value="Reductase_C"/>
</dbReference>
<keyword evidence="3" id="KW-0274">FAD</keyword>
<dbReference type="GO" id="GO:0005737">
    <property type="term" value="C:cytoplasm"/>
    <property type="evidence" value="ECO:0007669"/>
    <property type="project" value="TreeGrafter"/>
</dbReference>
<dbReference type="InterPro" id="IPR050446">
    <property type="entry name" value="FAD-oxidoreductase/Apoptosis"/>
</dbReference>
<dbReference type="EMBL" id="RKMK01000008">
    <property type="protein sequence ID" value="RXG99398.1"/>
    <property type="molecule type" value="Genomic_DNA"/>
</dbReference>
<evidence type="ECO:0000256" key="4">
    <source>
        <dbReference type="ARBA" id="ARBA00023002"/>
    </source>
</evidence>
<dbReference type="PRINTS" id="PR00411">
    <property type="entry name" value="PNDRDTASEI"/>
</dbReference>
<evidence type="ECO:0000256" key="3">
    <source>
        <dbReference type="ARBA" id="ARBA00022827"/>
    </source>
</evidence>
<dbReference type="AlphaFoldDB" id="A0A4Q0QS43"/>
<dbReference type="Gene3D" id="3.30.390.30">
    <property type="match status" value="1"/>
</dbReference>
<sequence length="417" mass="44236">MRSAIASGSEASVARTINDIVIAGAGQAGARAAEALRARGFKGSITMIGEEPHPPYERPQLSKSLLQFRDAPVAYIKQAADWTKTLDINIETGAAAIDCDADRRIVSTADGRSFHFDGLLLATGTRPRRLPALEDAHIEVQYLRSVEDALRFRRHIQAGSRIAVVGGGVIGLEAACAAARNGCRVTVIESEEHLLARAFPPLIGGLVADRHRSHGVEFVFGATVTGSTSGSVGLSNGARIPADLVLVGIGVTPSAELAIRLGLPAAEGIAVDACGRTAVPDIFCAGDAALQWSRCHGRAIRVETWANAQNQAISVAANMIGDAVEYNDPPWFWTDQYDLNIQVAGDMRNAEHIARGDPSSGRFSIMAMRGAELVGALSVNATKDMAMLRRIIAANAKPQRADLESPGYDLRAVLKPH</sequence>
<dbReference type="InterPro" id="IPR016156">
    <property type="entry name" value="FAD/NAD-linked_Rdtase_dimer_sf"/>
</dbReference>
<dbReference type="PRINTS" id="PR00368">
    <property type="entry name" value="FADPNR"/>
</dbReference>
<dbReference type="SUPFAM" id="SSF55424">
    <property type="entry name" value="FAD/NAD-linked reductases, dimerisation (C-terminal) domain"/>
    <property type="match status" value="1"/>
</dbReference>
<keyword evidence="4" id="KW-0560">Oxidoreductase</keyword>
<evidence type="ECO:0000259" key="5">
    <source>
        <dbReference type="Pfam" id="PF07992"/>
    </source>
</evidence>
<protein>
    <submittedName>
        <fullName evidence="7">Pyridine nucleotide-disulfide oxidoreductase</fullName>
    </submittedName>
</protein>
<comment type="cofactor">
    <cofactor evidence="1">
        <name>FAD</name>
        <dbReference type="ChEBI" id="CHEBI:57692"/>
    </cofactor>
</comment>
<accession>A0A4Q0QS43</accession>
<dbReference type="SUPFAM" id="SSF51905">
    <property type="entry name" value="FAD/NAD(P)-binding domain"/>
    <property type="match status" value="2"/>
</dbReference>
<dbReference type="Gene3D" id="3.50.50.60">
    <property type="entry name" value="FAD/NAD(P)-binding domain"/>
    <property type="match status" value="2"/>
</dbReference>
<dbReference type="InterPro" id="IPR023753">
    <property type="entry name" value="FAD/NAD-binding_dom"/>
</dbReference>
<dbReference type="PANTHER" id="PTHR43557:SF2">
    <property type="entry name" value="RIESKE DOMAIN-CONTAINING PROTEIN-RELATED"/>
    <property type="match status" value="1"/>
</dbReference>
<dbReference type="InterPro" id="IPR036188">
    <property type="entry name" value="FAD/NAD-bd_sf"/>
</dbReference>
<dbReference type="Proteomes" id="UP000290174">
    <property type="component" value="Unassembled WGS sequence"/>
</dbReference>
<evidence type="ECO:0000256" key="2">
    <source>
        <dbReference type="ARBA" id="ARBA00022630"/>
    </source>
</evidence>
<dbReference type="RefSeq" id="WP_128933735.1">
    <property type="nucleotide sequence ID" value="NZ_CP022221.1"/>
</dbReference>
<evidence type="ECO:0000313" key="8">
    <source>
        <dbReference type="Proteomes" id="UP000290174"/>
    </source>
</evidence>
<feature type="domain" description="Reductase C-terminal" evidence="6">
    <location>
        <begin position="331"/>
        <end position="413"/>
    </location>
</feature>
<keyword evidence="2" id="KW-0285">Flavoprotein</keyword>
<evidence type="ECO:0000256" key="1">
    <source>
        <dbReference type="ARBA" id="ARBA00001974"/>
    </source>
</evidence>
<gene>
    <name evidence="7" type="ORF">EAS61_11960</name>
</gene>
<reference evidence="7 8" key="1">
    <citation type="submission" date="2018-11" db="EMBL/GenBank/DDBJ databases">
        <title>Bradyrhizobium sp. nov., isolated from effective nodules of peanut in China.</title>
        <authorList>
            <person name="Li Y."/>
        </authorList>
    </citation>
    <scope>NUCLEOTIDE SEQUENCE [LARGE SCALE GENOMIC DNA]</scope>
    <source>
        <strain evidence="7 8">CCBAU 51770</strain>
    </source>
</reference>
<evidence type="ECO:0000313" key="7">
    <source>
        <dbReference type="EMBL" id="RXG99398.1"/>
    </source>
</evidence>
<comment type="caution">
    <text evidence="7">The sequence shown here is derived from an EMBL/GenBank/DDBJ whole genome shotgun (WGS) entry which is preliminary data.</text>
</comment>
<name>A0A4Q0QS43_9BRAD</name>
<feature type="domain" description="FAD/NAD(P)-binding" evidence="5">
    <location>
        <begin position="19"/>
        <end position="312"/>
    </location>
</feature>